<dbReference type="Proteomes" id="UP001285441">
    <property type="component" value="Unassembled WGS sequence"/>
</dbReference>
<proteinExistence type="predicted"/>
<dbReference type="PANTHER" id="PTHR37544:SF1">
    <property type="entry name" value="PHOSPHORIBOSYLAMINOIMIDAZOLE-SUCCINOCARBOXAMIDE SYNTHASE"/>
    <property type="match status" value="1"/>
</dbReference>
<keyword evidence="1" id="KW-0472">Membrane</keyword>
<dbReference type="AlphaFoldDB" id="A0AAE0JYV6"/>
<comment type="caution">
    <text evidence="2">The sequence shown here is derived from an EMBL/GenBank/DDBJ whole genome shotgun (WGS) entry which is preliminary data.</text>
</comment>
<protein>
    <submittedName>
        <fullName evidence="2">Uncharacterized protein</fullName>
    </submittedName>
</protein>
<keyword evidence="3" id="KW-1185">Reference proteome</keyword>
<dbReference type="EMBL" id="JAULSW010000012">
    <property type="protein sequence ID" value="KAK3366527.1"/>
    <property type="molecule type" value="Genomic_DNA"/>
</dbReference>
<reference evidence="2" key="2">
    <citation type="submission" date="2023-06" db="EMBL/GenBank/DDBJ databases">
        <authorList>
            <consortium name="Lawrence Berkeley National Laboratory"/>
            <person name="Haridas S."/>
            <person name="Hensen N."/>
            <person name="Bonometti L."/>
            <person name="Westerberg I."/>
            <person name="Brannstrom I.O."/>
            <person name="Guillou S."/>
            <person name="Cros-Aarteil S."/>
            <person name="Calhoun S."/>
            <person name="Kuo A."/>
            <person name="Mondo S."/>
            <person name="Pangilinan J."/>
            <person name="Riley R."/>
            <person name="LaButti K."/>
            <person name="Andreopoulos B."/>
            <person name="Lipzen A."/>
            <person name="Chen C."/>
            <person name="Yanf M."/>
            <person name="Daum C."/>
            <person name="Ng V."/>
            <person name="Clum A."/>
            <person name="Steindorff A."/>
            <person name="Ohm R."/>
            <person name="Martin F."/>
            <person name="Silar P."/>
            <person name="Natvig D."/>
            <person name="Lalanne C."/>
            <person name="Gautier V."/>
            <person name="Ament-velasquez S.L."/>
            <person name="Kruys A."/>
            <person name="Hutchinson M.I."/>
            <person name="Powell A.J."/>
            <person name="Barry K."/>
            <person name="Miller A.N."/>
            <person name="Grigoriev I.V."/>
            <person name="Debuchy R."/>
            <person name="Gladieux P."/>
            <person name="Thoren M.H."/>
            <person name="Johannesson H."/>
        </authorList>
    </citation>
    <scope>NUCLEOTIDE SEQUENCE</scope>
    <source>
        <strain evidence="2">CBS 232.78</strain>
    </source>
</reference>
<evidence type="ECO:0000313" key="2">
    <source>
        <dbReference type="EMBL" id="KAK3366527.1"/>
    </source>
</evidence>
<sequence>MPSLMGLAALCIAMLAALTSCTVYFLLCMLPQLLAVFLHFQSLDLKLRILQPWAAAPNQDGATASQSLHADYVACAPVQSSIHALRSGDWAVAASSLLSTLFVLIPILAGRTFVAPTSPDGAVRMFSNVVASGVVLALLVLHFLVLLALLAWISPRKSFCAPHLPNTWLACSAAWRTGNGR</sequence>
<keyword evidence="1" id="KW-0812">Transmembrane</keyword>
<feature type="transmembrane region" description="Helical" evidence="1">
    <location>
        <begin position="129"/>
        <end position="153"/>
    </location>
</feature>
<dbReference type="InterPro" id="IPR021840">
    <property type="entry name" value="DUF3433"/>
</dbReference>
<dbReference type="Pfam" id="PF11915">
    <property type="entry name" value="DUF3433"/>
    <property type="match status" value="1"/>
</dbReference>
<keyword evidence="1" id="KW-1133">Transmembrane helix</keyword>
<reference evidence="2" key="1">
    <citation type="journal article" date="2023" name="Mol. Phylogenet. Evol.">
        <title>Genome-scale phylogeny and comparative genomics of the fungal order Sordariales.</title>
        <authorList>
            <person name="Hensen N."/>
            <person name="Bonometti L."/>
            <person name="Westerberg I."/>
            <person name="Brannstrom I.O."/>
            <person name="Guillou S."/>
            <person name="Cros-Aarteil S."/>
            <person name="Calhoun S."/>
            <person name="Haridas S."/>
            <person name="Kuo A."/>
            <person name="Mondo S."/>
            <person name="Pangilinan J."/>
            <person name="Riley R."/>
            <person name="LaButti K."/>
            <person name="Andreopoulos B."/>
            <person name="Lipzen A."/>
            <person name="Chen C."/>
            <person name="Yan M."/>
            <person name="Daum C."/>
            <person name="Ng V."/>
            <person name="Clum A."/>
            <person name="Steindorff A."/>
            <person name="Ohm R.A."/>
            <person name="Martin F."/>
            <person name="Silar P."/>
            <person name="Natvig D.O."/>
            <person name="Lalanne C."/>
            <person name="Gautier V."/>
            <person name="Ament-Velasquez S.L."/>
            <person name="Kruys A."/>
            <person name="Hutchinson M.I."/>
            <person name="Powell A.J."/>
            <person name="Barry K."/>
            <person name="Miller A.N."/>
            <person name="Grigoriev I.V."/>
            <person name="Debuchy R."/>
            <person name="Gladieux P."/>
            <person name="Hiltunen Thoren M."/>
            <person name="Johannesson H."/>
        </authorList>
    </citation>
    <scope>NUCLEOTIDE SEQUENCE</scope>
    <source>
        <strain evidence="2">CBS 232.78</strain>
    </source>
</reference>
<feature type="transmembrane region" description="Helical" evidence="1">
    <location>
        <begin position="6"/>
        <end position="38"/>
    </location>
</feature>
<organism evidence="2 3">
    <name type="scientific">Podospora didyma</name>
    <dbReference type="NCBI Taxonomy" id="330526"/>
    <lineage>
        <taxon>Eukaryota</taxon>
        <taxon>Fungi</taxon>
        <taxon>Dikarya</taxon>
        <taxon>Ascomycota</taxon>
        <taxon>Pezizomycotina</taxon>
        <taxon>Sordariomycetes</taxon>
        <taxon>Sordariomycetidae</taxon>
        <taxon>Sordariales</taxon>
        <taxon>Podosporaceae</taxon>
        <taxon>Podospora</taxon>
    </lineage>
</organism>
<dbReference type="PANTHER" id="PTHR37544">
    <property type="entry name" value="SPRAY-RELATED"/>
    <property type="match status" value="1"/>
</dbReference>
<evidence type="ECO:0000313" key="3">
    <source>
        <dbReference type="Proteomes" id="UP001285441"/>
    </source>
</evidence>
<gene>
    <name evidence="2" type="ORF">B0H63DRAFT_92163</name>
</gene>
<name>A0AAE0JYV6_9PEZI</name>
<evidence type="ECO:0000256" key="1">
    <source>
        <dbReference type="SAM" id="Phobius"/>
    </source>
</evidence>
<accession>A0AAE0JYV6</accession>
<feature type="transmembrane region" description="Helical" evidence="1">
    <location>
        <begin position="90"/>
        <end position="109"/>
    </location>
</feature>